<keyword evidence="5" id="KW-1185">Reference proteome</keyword>
<dbReference type="PANTHER" id="PTHR46546">
    <property type="entry name" value="SHEWANELLA-LIKE PROTEIN PHOSPHATASE 1"/>
    <property type="match status" value="1"/>
</dbReference>
<dbReference type="GO" id="GO:0016787">
    <property type="term" value="F:hydrolase activity"/>
    <property type="evidence" value="ECO:0007669"/>
    <property type="project" value="InterPro"/>
</dbReference>
<dbReference type="InterPro" id="IPR029052">
    <property type="entry name" value="Metallo-depent_PP-like"/>
</dbReference>
<dbReference type="InParanoid" id="A0A1Y2ARN9"/>
<name>A0A1Y2ARN9_9TREE</name>
<dbReference type="PANTHER" id="PTHR46546:SF4">
    <property type="entry name" value="SHEWANELLA-LIKE PROTEIN PHOSPHATASE 1"/>
    <property type="match status" value="1"/>
</dbReference>
<sequence>MPTVTQVILLSSLSIILIWLVASHHSTPTRTPTPHRNPNTPPTTSGKPAFRQRLIAVGDLHGDIENAQKVLGMAKIIDSNSNWIGGTDILVQTGDIVDRGTYAFDIYRMMQRLRGQADGQGGRVVSVLGNHEVMNAIGDWRIWKSKWWVNEGQKEKEGQGETEECAYWLGLPTSSRRYGRMYMLGLDFLLRPQGVYVFKEYVTQDDIKHTGGTQQRMRDLSIDGWLGQEWLANYSVTALVPLGPHPSAPTFSFTHGSLRPSYTDLLPYPDQINSLGHSLLVKALTPPLAPPYPPNPYSGLPKGHTQAEAALYDAGGPLWWRGLAETQNEKTVCEWADQLRTKLGVRRVIGGHTPDFEKIVDRCNASIIIIDTGISSAYGGVLSALEIVYTLTPIDITKDRDRNHRQDPLMADHTDEMYAEGLIKGHRYLEREVVTAIYAKKTKLLALEEREITL</sequence>
<dbReference type="FunCoup" id="A0A1Y2ARN9">
    <property type="interactions" value="3"/>
</dbReference>
<evidence type="ECO:0000256" key="2">
    <source>
        <dbReference type="SAM" id="SignalP"/>
    </source>
</evidence>
<dbReference type="Gene3D" id="3.60.21.10">
    <property type="match status" value="1"/>
</dbReference>
<dbReference type="Pfam" id="PF00149">
    <property type="entry name" value="Metallophos"/>
    <property type="match status" value="1"/>
</dbReference>
<dbReference type="Proteomes" id="UP000193986">
    <property type="component" value="Unassembled WGS sequence"/>
</dbReference>
<protein>
    <submittedName>
        <fullName evidence="4">Metallo-dependent phosphatase-like protein</fullName>
    </submittedName>
</protein>
<keyword evidence="2" id="KW-0732">Signal</keyword>
<dbReference type="EMBL" id="MCFC01000059">
    <property type="protein sequence ID" value="ORY25249.1"/>
    <property type="molecule type" value="Genomic_DNA"/>
</dbReference>
<dbReference type="OrthoDB" id="5976022at2759"/>
<evidence type="ECO:0000256" key="1">
    <source>
        <dbReference type="SAM" id="MobiDB-lite"/>
    </source>
</evidence>
<gene>
    <name evidence="4" type="ORF">BCR39DRAFT_561153</name>
</gene>
<feature type="domain" description="Calcineurin-like phosphoesterase" evidence="3">
    <location>
        <begin position="53"/>
        <end position="160"/>
    </location>
</feature>
<feature type="signal peptide" evidence="2">
    <location>
        <begin position="1"/>
        <end position="23"/>
    </location>
</feature>
<reference evidence="4 5" key="1">
    <citation type="submission" date="2016-07" db="EMBL/GenBank/DDBJ databases">
        <title>Pervasive Adenine N6-methylation of Active Genes in Fungi.</title>
        <authorList>
            <consortium name="DOE Joint Genome Institute"/>
            <person name="Mondo S.J."/>
            <person name="Dannebaum R.O."/>
            <person name="Kuo R.C."/>
            <person name="Labutti K."/>
            <person name="Haridas S."/>
            <person name="Kuo A."/>
            <person name="Salamov A."/>
            <person name="Ahrendt S.R."/>
            <person name="Lipzen A."/>
            <person name="Sullivan W."/>
            <person name="Andreopoulos W.B."/>
            <person name="Clum A."/>
            <person name="Lindquist E."/>
            <person name="Daum C."/>
            <person name="Ramamoorthy G.K."/>
            <person name="Gryganskyi A."/>
            <person name="Culley D."/>
            <person name="Magnuson J.K."/>
            <person name="James T.Y."/>
            <person name="O'Malley M.A."/>
            <person name="Stajich J.E."/>
            <person name="Spatafora J.W."/>
            <person name="Visel A."/>
            <person name="Grigoriev I.V."/>
        </authorList>
    </citation>
    <scope>NUCLEOTIDE SEQUENCE [LARGE SCALE GENOMIC DNA]</scope>
    <source>
        <strain evidence="4 5">68-887.2</strain>
    </source>
</reference>
<evidence type="ECO:0000313" key="5">
    <source>
        <dbReference type="Proteomes" id="UP000193986"/>
    </source>
</evidence>
<comment type="caution">
    <text evidence="4">The sequence shown here is derived from an EMBL/GenBank/DDBJ whole genome shotgun (WGS) entry which is preliminary data.</text>
</comment>
<feature type="compositionally biased region" description="Low complexity" evidence="1">
    <location>
        <begin position="27"/>
        <end position="45"/>
    </location>
</feature>
<dbReference type="InterPro" id="IPR004843">
    <property type="entry name" value="Calcineurin-like_PHP"/>
</dbReference>
<dbReference type="SUPFAM" id="SSF56300">
    <property type="entry name" value="Metallo-dependent phosphatases"/>
    <property type="match status" value="1"/>
</dbReference>
<feature type="region of interest" description="Disordered" evidence="1">
    <location>
        <begin position="27"/>
        <end position="48"/>
    </location>
</feature>
<evidence type="ECO:0000313" key="4">
    <source>
        <dbReference type="EMBL" id="ORY25249.1"/>
    </source>
</evidence>
<dbReference type="STRING" id="71784.A0A1Y2ARN9"/>
<feature type="chain" id="PRO_5013141527" evidence="2">
    <location>
        <begin position="24"/>
        <end position="454"/>
    </location>
</feature>
<accession>A0A1Y2ARN9</accession>
<organism evidence="4 5">
    <name type="scientific">Naematelia encephala</name>
    <dbReference type="NCBI Taxonomy" id="71784"/>
    <lineage>
        <taxon>Eukaryota</taxon>
        <taxon>Fungi</taxon>
        <taxon>Dikarya</taxon>
        <taxon>Basidiomycota</taxon>
        <taxon>Agaricomycotina</taxon>
        <taxon>Tremellomycetes</taxon>
        <taxon>Tremellales</taxon>
        <taxon>Naemateliaceae</taxon>
        <taxon>Naematelia</taxon>
    </lineage>
</organism>
<dbReference type="AlphaFoldDB" id="A0A1Y2ARN9"/>
<evidence type="ECO:0000259" key="3">
    <source>
        <dbReference type="Pfam" id="PF00149"/>
    </source>
</evidence>
<proteinExistence type="predicted"/>